<gene>
    <name evidence="3" type="ORF">H7849_04090</name>
</gene>
<dbReference type="InterPro" id="IPR013783">
    <property type="entry name" value="Ig-like_fold"/>
</dbReference>
<name>A0A7G8BKU0_9BACT</name>
<dbReference type="Gene3D" id="2.60.40.10">
    <property type="entry name" value="Immunoglobulins"/>
    <property type="match status" value="2"/>
</dbReference>
<sequence>MQKTIFSVVGTIIFCLFFSHSASEAQTPIKIFDPVNVRSSANGTGYGASAVTFNSATINLSCPSTPIAAVLSSSTDGTGKVLVDNFINLTVNSLSGVPIVGPVNVCRGGTADSTPSGPVQNCFTSSYQIPAGAGNLTGQNPDTLVSTGGVSPIDISSQLQAGAQQIKIDLVDEGGFLASSTIYLNTNCTQSGVTGPSTITGNPIPQNNPTPQQLTQNFPFNSGTDQQIQSVYDLSQAQAAGSLTISPNTIPQMQDSPVSQTAFQSTLVPGTSFATSTCLIHTGELIENQPACKLFTLQCTVGTGATGSGAQCPVSSLPNEIFMDIFDGPGFTLPDITTPSGITFHQGIGLLMAAEGWTGGPCTFDPASNLQDLLCPQNLLTNFSGPGVYEATGHVTHPNSTFIPVAQVPEDLTTVTVANQQAGGWINSSSASVTFSSQPPVLTGTNLPGAAAFVPSPIRSITYGISAANNVPMPSAPSTTDTTVENAIACPTAANPTDPAATTFTTPQNLTGLSDGNYLIHYFAQDCAGTEELKFTQDSSGSWSTGYYTFPVNVDTIAPVIASGPTLSPAPGAGNAYTVGQAVTATYSCTDERSGIIRCGSSTYSPSSGVLNTGAISSPVDTSTAGPKTYTVTAIDAAGNQVSTSVQYVVTAAFDSAIKVTLSSTTVTYPQGTNVTISIAPTKGHTPTGTVQLLDGTKVLQTSSLQGNGAAYLYIQGLPVGVHQLSATYAGDAFNPGGTSTPVQLIVNPVPVNLSTSCWNLNYPYGANFQCGVYTSSNAGPPQGVVTYQYDGAAPVSLTLQNGVAQFTLVKPPAGTHVLIIGYAAQTNYAAANPSKVTFVVTPAPVTIQLTPSSWYLTGGTLTLTASIQSWSAGPPNAIGTVSFFDGSNLLGNMPVNALGVATVTVSASSLSNGSHTIAANYSGGTNYAAASSTITITVAR</sequence>
<evidence type="ECO:0000313" key="4">
    <source>
        <dbReference type="Proteomes" id="UP000515312"/>
    </source>
</evidence>
<keyword evidence="1" id="KW-0732">Signal</keyword>
<dbReference type="Pfam" id="PF16640">
    <property type="entry name" value="Big_3_5"/>
    <property type="match status" value="2"/>
</dbReference>
<keyword evidence="4" id="KW-1185">Reference proteome</keyword>
<dbReference type="RefSeq" id="WP_186744364.1">
    <property type="nucleotide sequence ID" value="NZ_CP060394.1"/>
</dbReference>
<dbReference type="Proteomes" id="UP000515312">
    <property type="component" value="Chromosome"/>
</dbReference>
<feature type="domain" description="Bacterial Ig-like" evidence="2">
    <location>
        <begin position="856"/>
        <end position="940"/>
    </location>
</feature>
<dbReference type="InterPro" id="IPR032109">
    <property type="entry name" value="Big_3_5"/>
</dbReference>
<dbReference type="EMBL" id="CP060394">
    <property type="protein sequence ID" value="QNI33160.1"/>
    <property type="molecule type" value="Genomic_DNA"/>
</dbReference>
<proteinExistence type="predicted"/>
<feature type="domain" description="Bacterial Ig-like" evidence="2">
    <location>
        <begin position="660"/>
        <end position="748"/>
    </location>
</feature>
<organism evidence="3 4">
    <name type="scientific">Alloacidobacterium dinghuense</name>
    <dbReference type="NCBI Taxonomy" id="2763107"/>
    <lineage>
        <taxon>Bacteria</taxon>
        <taxon>Pseudomonadati</taxon>
        <taxon>Acidobacteriota</taxon>
        <taxon>Terriglobia</taxon>
        <taxon>Terriglobales</taxon>
        <taxon>Acidobacteriaceae</taxon>
        <taxon>Alloacidobacterium</taxon>
    </lineage>
</organism>
<accession>A0A7G8BKU0</accession>
<evidence type="ECO:0000256" key="1">
    <source>
        <dbReference type="SAM" id="SignalP"/>
    </source>
</evidence>
<evidence type="ECO:0000313" key="3">
    <source>
        <dbReference type="EMBL" id="QNI33160.1"/>
    </source>
</evidence>
<dbReference type="AlphaFoldDB" id="A0A7G8BKU0"/>
<feature type="signal peptide" evidence="1">
    <location>
        <begin position="1"/>
        <end position="25"/>
    </location>
</feature>
<evidence type="ECO:0000259" key="2">
    <source>
        <dbReference type="Pfam" id="PF16640"/>
    </source>
</evidence>
<feature type="chain" id="PRO_5028864472" evidence="1">
    <location>
        <begin position="26"/>
        <end position="941"/>
    </location>
</feature>
<protein>
    <submittedName>
        <fullName evidence="3">Ig-like domain repeat protein</fullName>
    </submittedName>
</protein>
<dbReference type="KEGG" id="adin:H7849_04090"/>
<reference evidence="3 4" key="1">
    <citation type="submission" date="2020-08" db="EMBL/GenBank/DDBJ databases">
        <title>Edaphobacter telluris sp. nov. and Acidobacterium dinghuensis sp. nov., two acidobacteria isolated from forest soil.</title>
        <authorList>
            <person name="Fu J."/>
            <person name="Qiu L."/>
        </authorList>
    </citation>
    <scope>NUCLEOTIDE SEQUENCE [LARGE SCALE GENOMIC DNA]</scope>
    <source>
        <strain evidence="3">4Y35</strain>
    </source>
</reference>